<protein>
    <submittedName>
        <fullName evidence="1">Uncharacterized protein</fullName>
    </submittedName>
</protein>
<dbReference type="EMBL" id="JADOGI010000170">
    <property type="protein sequence ID" value="MBF8191654.1"/>
    <property type="molecule type" value="Genomic_DNA"/>
</dbReference>
<proteinExistence type="predicted"/>
<evidence type="ECO:0000313" key="1">
    <source>
        <dbReference type="EMBL" id="MBF8191654.1"/>
    </source>
</evidence>
<organism evidence="1 2">
    <name type="scientific">Nonomuraea cypriaca</name>
    <dbReference type="NCBI Taxonomy" id="1187855"/>
    <lineage>
        <taxon>Bacteria</taxon>
        <taxon>Bacillati</taxon>
        <taxon>Actinomycetota</taxon>
        <taxon>Actinomycetes</taxon>
        <taxon>Streptosporangiales</taxon>
        <taxon>Streptosporangiaceae</taxon>
        <taxon>Nonomuraea</taxon>
    </lineage>
</organism>
<reference evidence="1" key="1">
    <citation type="submission" date="2020-11" db="EMBL/GenBank/DDBJ databases">
        <title>Whole-genome analyses of Nonomuraea sp. K274.</title>
        <authorList>
            <person name="Veyisoglu A."/>
        </authorList>
    </citation>
    <scope>NUCLEOTIDE SEQUENCE</scope>
    <source>
        <strain evidence="1">K274</strain>
    </source>
</reference>
<dbReference type="RefSeq" id="WP_195900561.1">
    <property type="nucleotide sequence ID" value="NZ_JADOGI010000170.1"/>
</dbReference>
<keyword evidence="2" id="KW-1185">Reference proteome</keyword>
<gene>
    <name evidence="1" type="ORF">ITP53_39370</name>
</gene>
<evidence type="ECO:0000313" key="2">
    <source>
        <dbReference type="Proteomes" id="UP000605361"/>
    </source>
</evidence>
<comment type="caution">
    <text evidence="1">The sequence shown here is derived from an EMBL/GenBank/DDBJ whole genome shotgun (WGS) entry which is preliminary data.</text>
</comment>
<accession>A0A931AJQ1</accession>
<sequence length="86" mass="9934">MSVQGYTAADLRKLKSVQARPRGWSHQVKPVVQEYRDTETGHWIKVIKDQLGNRVRMRWSGQDAIVVLPHFKVSPWTGVTISKEYT</sequence>
<dbReference type="Proteomes" id="UP000605361">
    <property type="component" value="Unassembled WGS sequence"/>
</dbReference>
<dbReference type="AlphaFoldDB" id="A0A931AJQ1"/>
<name>A0A931AJQ1_9ACTN</name>